<feature type="chain" id="PRO_5010334559" evidence="2">
    <location>
        <begin position="20"/>
        <end position="238"/>
    </location>
</feature>
<feature type="compositionally biased region" description="Low complexity" evidence="1">
    <location>
        <begin position="54"/>
        <end position="105"/>
    </location>
</feature>
<dbReference type="EMBL" id="FUIE01000042">
    <property type="protein sequence ID" value="SJM60844.1"/>
    <property type="molecule type" value="Genomic_DNA"/>
</dbReference>
<reference evidence="3 4" key="1">
    <citation type="submission" date="2017-02" db="EMBL/GenBank/DDBJ databases">
        <authorList>
            <person name="Peterson S.W."/>
        </authorList>
    </citation>
    <scope>NUCLEOTIDE SEQUENCE [LARGE SCALE GENOMIC DNA]</scope>
    <source>
        <strain evidence="3 4">3F5N</strain>
    </source>
</reference>
<dbReference type="Proteomes" id="UP000195766">
    <property type="component" value="Unassembled WGS sequence"/>
</dbReference>
<gene>
    <name evidence="3" type="ORF">FM111_07870</name>
</gene>
<keyword evidence="3" id="KW-0436">Ligase</keyword>
<feature type="signal peptide" evidence="2">
    <location>
        <begin position="1"/>
        <end position="19"/>
    </location>
</feature>
<evidence type="ECO:0000256" key="1">
    <source>
        <dbReference type="SAM" id="MobiDB-lite"/>
    </source>
</evidence>
<feature type="region of interest" description="Disordered" evidence="1">
    <location>
        <begin position="19"/>
        <end position="114"/>
    </location>
</feature>
<feature type="compositionally biased region" description="Low complexity" evidence="1">
    <location>
        <begin position="19"/>
        <end position="34"/>
    </location>
</feature>
<dbReference type="GO" id="GO:0004363">
    <property type="term" value="F:glutathione synthase activity"/>
    <property type="evidence" value="ECO:0007669"/>
    <property type="project" value="UniProtKB-EC"/>
</dbReference>
<name>A0A1R4FY36_BREDI</name>
<evidence type="ECO:0000313" key="4">
    <source>
        <dbReference type="Proteomes" id="UP000195766"/>
    </source>
</evidence>
<organism evidence="3 4">
    <name type="scientific">Brevundimonas diminuta 3F5N</name>
    <dbReference type="NCBI Taxonomy" id="1255603"/>
    <lineage>
        <taxon>Bacteria</taxon>
        <taxon>Pseudomonadati</taxon>
        <taxon>Pseudomonadota</taxon>
        <taxon>Alphaproteobacteria</taxon>
        <taxon>Caulobacterales</taxon>
        <taxon>Caulobacteraceae</taxon>
        <taxon>Brevundimonas</taxon>
    </lineage>
</organism>
<keyword evidence="2" id="KW-0732">Signal</keyword>
<dbReference type="EC" id="6.3.2.3" evidence="3"/>
<protein>
    <submittedName>
        <fullName evidence="3">Glutathione synthetase</fullName>
        <ecNumber evidence="3">6.3.2.3</ecNumber>
    </submittedName>
</protein>
<accession>A0A1R4FY36</accession>
<dbReference type="AlphaFoldDB" id="A0A1R4FY36"/>
<evidence type="ECO:0000313" key="3">
    <source>
        <dbReference type="EMBL" id="SJM60844.1"/>
    </source>
</evidence>
<sequence>MTSAAVLAGALAFAGMAQAQSSSGPNGPVGGNTSAADSYNSGGNSTDVDLGVADSFNDNSDNSTDLDVGISDSLNDNSNNSTNTNLELGVSESFNDNSDNSTNTEVGISDSFNTDASTNTDNSINTNLELGVSDSFNDNSVNDSGNDNSTNIGDIRVSLNMQELSANVSDLSFDMSEDGQGPQNARIRTGNINQSGGAFAGFAGIQTVSNNTGMASVGQAATAISANANITFGNGGGN</sequence>
<evidence type="ECO:0000256" key="2">
    <source>
        <dbReference type="SAM" id="SignalP"/>
    </source>
</evidence>
<proteinExistence type="predicted"/>
<feature type="compositionally biased region" description="Polar residues" evidence="1">
    <location>
        <begin position="35"/>
        <end position="47"/>
    </location>
</feature>